<proteinExistence type="predicted"/>
<dbReference type="AlphaFoldDB" id="A0A0F8ZLN0"/>
<protein>
    <submittedName>
        <fullName evidence="1">Uncharacterized protein</fullName>
    </submittedName>
</protein>
<reference evidence="1" key="1">
    <citation type="journal article" date="2015" name="Nature">
        <title>Complex archaea that bridge the gap between prokaryotes and eukaryotes.</title>
        <authorList>
            <person name="Spang A."/>
            <person name="Saw J.H."/>
            <person name="Jorgensen S.L."/>
            <person name="Zaremba-Niedzwiedzka K."/>
            <person name="Martijn J."/>
            <person name="Lind A.E."/>
            <person name="van Eijk R."/>
            <person name="Schleper C."/>
            <person name="Guy L."/>
            <person name="Ettema T.J."/>
        </authorList>
    </citation>
    <scope>NUCLEOTIDE SEQUENCE</scope>
</reference>
<organism evidence="1">
    <name type="scientific">marine sediment metagenome</name>
    <dbReference type="NCBI Taxonomy" id="412755"/>
    <lineage>
        <taxon>unclassified sequences</taxon>
        <taxon>metagenomes</taxon>
        <taxon>ecological metagenomes</taxon>
    </lineage>
</organism>
<feature type="non-terminal residue" evidence="1">
    <location>
        <position position="435"/>
    </location>
</feature>
<accession>A0A0F8ZLN0</accession>
<evidence type="ECO:0000313" key="1">
    <source>
        <dbReference type="EMBL" id="KKK94727.1"/>
    </source>
</evidence>
<name>A0A0F8ZLN0_9ZZZZ</name>
<gene>
    <name evidence="1" type="ORF">LCGC14_2679950</name>
</gene>
<comment type="caution">
    <text evidence="1">The sequence shown here is derived from an EMBL/GenBank/DDBJ whole genome shotgun (WGS) entry which is preliminary data.</text>
</comment>
<dbReference type="EMBL" id="LAZR01047220">
    <property type="protein sequence ID" value="KKK94727.1"/>
    <property type="molecule type" value="Genomic_DNA"/>
</dbReference>
<sequence>MSKLGFVNRVICQWFCFRIARVMDGVDQIGWRIIFVMPLTGWGTDYIYLRDLRLVKWFLPVVLSLVLTGSAMGQAPAVCRIDGPIYNALGQPQKNLKITIRNVEKSGVLITRGPLVFRTNNSGEIVKPDSLKLIQGATAFIEAAIGAPGNGFNVRGGVSVLIPNTTTATLLSLMPASNLASTNAGFVHIREVDGSPSEAIAGNNDTLIVTNGALTAGTNSVTLSITGSGDNVSVNGGATVDPDFVSTGDVKFTNTSNTITANVGAGTVGPTELANTTVTPATYTNTTLTVDAQGRLTAASSGVGGGGHEILSATHTDALAGTVVRGDVIIGNTTPAWARLGLGAAGTILRSNGSDLGYTTATYPATTTINQLLFSSAANTIIGLATSNSQVLQTSAGGVPSFSATLPNAVQDNITRLGIIAVDIFTADAIGLVIG</sequence>